<comment type="subunit">
    <text evidence="5">Oligomer with a subunit composition of (alpha,beta,gamma)6.</text>
</comment>
<dbReference type="EC" id="4.1.3.34" evidence="6"/>
<dbReference type="PIRSF" id="PIRSF015582">
    <property type="entry name" value="Cit_lyase_B"/>
    <property type="match status" value="1"/>
</dbReference>
<keyword evidence="10 18" id="KW-0479">Metal-binding</keyword>
<dbReference type="InterPro" id="IPR005000">
    <property type="entry name" value="Aldolase/citrate-lyase_domain"/>
</dbReference>
<protein>
    <recommendedName>
        <fullName evidence="8">Citrate lyase subunit beta</fullName>
        <ecNumber evidence="6">4.1.3.34</ecNumber>
        <ecNumber evidence="7">4.1.3.6</ecNumber>
    </recommendedName>
    <alternativeName>
        <fullName evidence="13">Citrate (pro-3S)-lyase subunit beta</fullName>
    </alternativeName>
    <alternativeName>
        <fullName evidence="14">Citryl-CoA lyase subunit</fullName>
    </alternativeName>
</protein>
<dbReference type="InterPro" id="IPR040442">
    <property type="entry name" value="Pyrv_kinase-like_dom_sf"/>
</dbReference>
<proteinExistence type="inferred from homology"/>
<evidence type="ECO:0000256" key="11">
    <source>
        <dbReference type="ARBA" id="ARBA00022842"/>
    </source>
</evidence>
<dbReference type="OrthoDB" id="9786940at2"/>
<comment type="function">
    <text evidence="2">Represents a citryl-ACP lyase.</text>
</comment>
<dbReference type="GO" id="GO:0008815">
    <property type="term" value="F:citrate (pro-3S)-lyase activity"/>
    <property type="evidence" value="ECO:0007669"/>
    <property type="project" value="UniProtKB-EC"/>
</dbReference>
<evidence type="ECO:0000256" key="2">
    <source>
        <dbReference type="ARBA" id="ARBA00003671"/>
    </source>
</evidence>
<keyword evidence="9" id="KW-0963">Cytoplasm</keyword>
<evidence type="ECO:0000256" key="7">
    <source>
        <dbReference type="ARBA" id="ARBA00012914"/>
    </source>
</evidence>
<dbReference type="GO" id="GO:0000287">
    <property type="term" value="F:magnesium ion binding"/>
    <property type="evidence" value="ECO:0007669"/>
    <property type="project" value="TreeGrafter"/>
</dbReference>
<evidence type="ECO:0000256" key="16">
    <source>
        <dbReference type="ARBA" id="ARBA00049110"/>
    </source>
</evidence>
<dbReference type="Gene3D" id="3.20.20.60">
    <property type="entry name" value="Phosphoenolpyruvate-binding domains"/>
    <property type="match status" value="1"/>
</dbReference>
<feature type="binding site" evidence="17">
    <location>
        <position position="67"/>
    </location>
    <ligand>
        <name>substrate</name>
    </ligand>
</feature>
<dbReference type="GO" id="GO:0008816">
    <property type="term" value="F:citryl-CoA lyase activity"/>
    <property type="evidence" value="ECO:0007669"/>
    <property type="project" value="UniProtKB-EC"/>
</dbReference>
<dbReference type="NCBIfam" id="TIGR01588">
    <property type="entry name" value="citE"/>
    <property type="match status" value="1"/>
</dbReference>
<dbReference type="Pfam" id="PF03328">
    <property type="entry name" value="HpcH_HpaI"/>
    <property type="match status" value="1"/>
</dbReference>
<feature type="binding site" evidence="18">
    <location>
        <position position="130"/>
    </location>
    <ligand>
        <name>Mg(2+)</name>
        <dbReference type="ChEBI" id="CHEBI:18420"/>
    </ligand>
</feature>
<evidence type="ECO:0000256" key="17">
    <source>
        <dbReference type="PIRSR" id="PIRSR015582-1"/>
    </source>
</evidence>
<feature type="binding site" evidence="17">
    <location>
        <position position="130"/>
    </location>
    <ligand>
        <name>substrate</name>
    </ligand>
</feature>
<dbReference type="STRING" id="1678840.ATC1_131178"/>
<evidence type="ECO:0000256" key="4">
    <source>
        <dbReference type="ARBA" id="ARBA00005549"/>
    </source>
</evidence>
<evidence type="ECO:0000259" key="19">
    <source>
        <dbReference type="Pfam" id="PF03328"/>
    </source>
</evidence>
<dbReference type="PANTHER" id="PTHR32308">
    <property type="entry name" value="LYASE BETA SUBUNIT, PUTATIVE (AFU_ORTHOLOGUE AFUA_4G13030)-RELATED"/>
    <property type="match status" value="1"/>
</dbReference>
<evidence type="ECO:0000256" key="14">
    <source>
        <dbReference type="ARBA" id="ARBA00032495"/>
    </source>
</evidence>
<evidence type="ECO:0000256" key="18">
    <source>
        <dbReference type="PIRSR" id="PIRSR015582-2"/>
    </source>
</evidence>
<dbReference type="Proteomes" id="UP000053370">
    <property type="component" value="Unassembled WGS sequence"/>
</dbReference>
<dbReference type="PATRIC" id="fig|1678840.3.peg.2616"/>
<name>A0A0S7BLI1_9CHLR</name>
<sequence>MKRLRRTMLFVPGNSPGMIRDAHIYGSDSIMFDLEDSVALGEKDAARHLVYQALKFIDYGNIEKVVRVNPLNTAYGKDDIEAMVCAGVDVIRLPKTETPQDILDTENAITEIEKKTGIEIGSTKMMAAIESALGVVNAYPIAISSKRLVGIALGAEDYTASLKTTRSLDGTELFFARSQIVVAARAAGIDAIDTVFSNLNDMETFEKEIRLIKQLGFDGKSVINPRQIDVVHKIFNPTEKEIEKALRILEAMREAETKGSGVVNLDGKMIDKPVLLRAERMIDMAIASGMYYPDDME</sequence>
<dbReference type="GO" id="GO:0006084">
    <property type="term" value="P:acetyl-CoA metabolic process"/>
    <property type="evidence" value="ECO:0007669"/>
    <property type="project" value="InterPro"/>
</dbReference>
<comment type="similarity">
    <text evidence="4">Belongs to the HpcH/HpaI aldolase family. Citrate lyase beta subunit subfamily.</text>
</comment>
<reference evidence="20" key="1">
    <citation type="journal article" date="2015" name="Genome Announc.">
        <title>Draft Genome Sequence of Anaerolineae Strain TC1, a Novel Isolate from a Methanogenic Wastewater Treatment System.</title>
        <authorList>
            <person name="Matsuura N."/>
            <person name="Tourlousse D.M."/>
            <person name="Sun L."/>
            <person name="Toyonaga M."/>
            <person name="Kuroda K."/>
            <person name="Ohashi A."/>
            <person name="Cruz R."/>
            <person name="Yamaguchi T."/>
            <person name="Sekiguchi Y."/>
        </authorList>
    </citation>
    <scope>NUCLEOTIDE SEQUENCE [LARGE SCALE GENOMIC DNA]</scope>
    <source>
        <strain evidence="20">TC1</strain>
    </source>
</reference>
<dbReference type="EC" id="4.1.3.6" evidence="7"/>
<comment type="cofactor">
    <cofactor evidence="1">
        <name>Mg(2+)</name>
        <dbReference type="ChEBI" id="CHEBI:18420"/>
    </cofactor>
</comment>
<evidence type="ECO:0000256" key="3">
    <source>
        <dbReference type="ARBA" id="ARBA00004496"/>
    </source>
</evidence>
<evidence type="ECO:0000256" key="5">
    <source>
        <dbReference type="ARBA" id="ARBA00011382"/>
    </source>
</evidence>
<dbReference type="RefSeq" id="WP_062281923.1">
    <property type="nucleotide sequence ID" value="NZ_DF968181.1"/>
</dbReference>
<comment type="subcellular location">
    <subcellularLocation>
        <location evidence="3">Cytoplasm</location>
    </subcellularLocation>
</comment>
<keyword evidence="12 20" id="KW-0456">Lyase</keyword>
<dbReference type="InterPro" id="IPR015813">
    <property type="entry name" value="Pyrv/PenolPyrv_kinase-like_dom"/>
</dbReference>
<dbReference type="InterPro" id="IPR006475">
    <property type="entry name" value="Citrate_lyase_beta_bac"/>
</dbReference>
<organism evidence="20">
    <name type="scientific">Flexilinea flocculi</name>
    <dbReference type="NCBI Taxonomy" id="1678840"/>
    <lineage>
        <taxon>Bacteria</taxon>
        <taxon>Bacillati</taxon>
        <taxon>Chloroflexota</taxon>
        <taxon>Anaerolineae</taxon>
        <taxon>Anaerolineales</taxon>
        <taxon>Anaerolineaceae</taxon>
        <taxon>Flexilinea</taxon>
    </lineage>
</organism>
<comment type="catalytic activity">
    <reaction evidence="16">
        <text>(3S)-citryl-CoA = oxaloacetate + acetyl-CoA</text>
        <dbReference type="Rhea" id="RHEA:20812"/>
        <dbReference type="ChEBI" id="CHEBI:16452"/>
        <dbReference type="ChEBI" id="CHEBI:57288"/>
        <dbReference type="ChEBI" id="CHEBI:57321"/>
        <dbReference type="EC" id="4.1.3.34"/>
    </reaction>
</comment>
<evidence type="ECO:0000313" key="21">
    <source>
        <dbReference type="Proteomes" id="UP000053370"/>
    </source>
</evidence>
<evidence type="ECO:0000256" key="1">
    <source>
        <dbReference type="ARBA" id="ARBA00001946"/>
    </source>
</evidence>
<feature type="domain" description="HpcH/HpaI aldolase/citrate lyase" evidence="19">
    <location>
        <begin position="6"/>
        <end position="225"/>
    </location>
</feature>
<dbReference type="GO" id="GO:0009346">
    <property type="term" value="C:ATP-independent citrate lyase complex"/>
    <property type="evidence" value="ECO:0007669"/>
    <property type="project" value="InterPro"/>
</dbReference>
<dbReference type="AlphaFoldDB" id="A0A0S7BLI1"/>
<dbReference type="EMBL" id="DF968181">
    <property type="protein sequence ID" value="GAP41194.1"/>
    <property type="molecule type" value="Genomic_DNA"/>
</dbReference>
<comment type="catalytic activity">
    <reaction evidence="15">
        <text>citrate = oxaloacetate + acetate</text>
        <dbReference type="Rhea" id="RHEA:10760"/>
        <dbReference type="ChEBI" id="CHEBI:16452"/>
        <dbReference type="ChEBI" id="CHEBI:16947"/>
        <dbReference type="ChEBI" id="CHEBI:30089"/>
        <dbReference type="EC" id="4.1.3.6"/>
    </reaction>
</comment>
<dbReference type="SUPFAM" id="SSF51621">
    <property type="entry name" value="Phosphoenolpyruvate/pyruvate domain"/>
    <property type="match status" value="1"/>
</dbReference>
<dbReference type="GO" id="GO:0005737">
    <property type="term" value="C:cytoplasm"/>
    <property type="evidence" value="ECO:0007669"/>
    <property type="project" value="UniProtKB-SubCell"/>
</dbReference>
<feature type="binding site" evidence="18">
    <location>
        <position position="157"/>
    </location>
    <ligand>
        <name>Mg(2+)</name>
        <dbReference type="ChEBI" id="CHEBI:18420"/>
    </ligand>
</feature>
<evidence type="ECO:0000256" key="8">
    <source>
        <dbReference type="ARBA" id="ARBA00015712"/>
    </source>
</evidence>
<evidence type="ECO:0000256" key="15">
    <source>
        <dbReference type="ARBA" id="ARBA00048308"/>
    </source>
</evidence>
<dbReference type="InterPro" id="IPR011206">
    <property type="entry name" value="Citrate_lyase_beta/mcl1/mcl2"/>
</dbReference>
<dbReference type="FunFam" id="3.20.20.60:FF:000008">
    <property type="entry name" value="Citrate (Pro-3S)-lyase subunit beta"/>
    <property type="match status" value="1"/>
</dbReference>
<gene>
    <name evidence="20" type="ORF">ATC1_131178</name>
</gene>
<dbReference type="GO" id="GO:0006107">
    <property type="term" value="P:oxaloacetate metabolic process"/>
    <property type="evidence" value="ECO:0007669"/>
    <property type="project" value="TreeGrafter"/>
</dbReference>
<evidence type="ECO:0000256" key="10">
    <source>
        <dbReference type="ARBA" id="ARBA00022723"/>
    </source>
</evidence>
<evidence type="ECO:0000256" key="12">
    <source>
        <dbReference type="ARBA" id="ARBA00023239"/>
    </source>
</evidence>
<keyword evidence="21" id="KW-1185">Reference proteome</keyword>
<evidence type="ECO:0000313" key="20">
    <source>
        <dbReference type="EMBL" id="GAP41194.1"/>
    </source>
</evidence>
<accession>A0A0S7BLI1</accession>
<evidence type="ECO:0000256" key="6">
    <source>
        <dbReference type="ARBA" id="ARBA00012258"/>
    </source>
</evidence>
<evidence type="ECO:0000256" key="9">
    <source>
        <dbReference type="ARBA" id="ARBA00022490"/>
    </source>
</evidence>
<evidence type="ECO:0000256" key="13">
    <source>
        <dbReference type="ARBA" id="ARBA00030255"/>
    </source>
</evidence>
<dbReference type="PANTHER" id="PTHR32308:SF10">
    <property type="entry name" value="CITRATE LYASE SUBUNIT BETA"/>
    <property type="match status" value="1"/>
</dbReference>
<keyword evidence="11 18" id="KW-0460">Magnesium</keyword>